<dbReference type="AlphaFoldDB" id="A0ABD0YA75"/>
<evidence type="ECO:0000313" key="2">
    <source>
        <dbReference type="Proteomes" id="UP001557470"/>
    </source>
</evidence>
<dbReference type="EMBL" id="JAGEUA010000001">
    <property type="protein sequence ID" value="KAL1022132.1"/>
    <property type="molecule type" value="Genomic_DNA"/>
</dbReference>
<organism evidence="1 2">
    <name type="scientific">Umbra pygmaea</name>
    <name type="common">Eastern mudminnow</name>
    <dbReference type="NCBI Taxonomy" id="75934"/>
    <lineage>
        <taxon>Eukaryota</taxon>
        <taxon>Metazoa</taxon>
        <taxon>Chordata</taxon>
        <taxon>Craniata</taxon>
        <taxon>Vertebrata</taxon>
        <taxon>Euteleostomi</taxon>
        <taxon>Actinopterygii</taxon>
        <taxon>Neopterygii</taxon>
        <taxon>Teleostei</taxon>
        <taxon>Protacanthopterygii</taxon>
        <taxon>Esociformes</taxon>
        <taxon>Umbridae</taxon>
        <taxon>Umbra</taxon>
    </lineage>
</organism>
<sequence length="91" mass="10180">MTCRRKPRRVPQPCFERVDVVLMFRSRTGAAPAHVLNPGVKLVSGDWLAGCSITLSLALELLFYLTTPLPLHPIPTWNHPRCNSLAREASM</sequence>
<keyword evidence="2" id="KW-1185">Reference proteome</keyword>
<accession>A0ABD0YA75</accession>
<comment type="caution">
    <text evidence="1">The sequence shown here is derived from an EMBL/GenBank/DDBJ whole genome shotgun (WGS) entry which is preliminary data.</text>
</comment>
<proteinExistence type="predicted"/>
<gene>
    <name evidence="1" type="ORF">UPYG_G00022540</name>
</gene>
<dbReference type="Proteomes" id="UP001557470">
    <property type="component" value="Unassembled WGS sequence"/>
</dbReference>
<reference evidence="1 2" key="1">
    <citation type="submission" date="2024-06" db="EMBL/GenBank/DDBJ databases">
        <authorList>
            <person name="Pan Q."/>
            <person name="Wen M."/>
            <person name="Jouanno E."/>
            <person name="Zahm M."/>
            <person name="Klopp C."/>
            <person name="Cabau C."/>
            <person name="Louis A."/>
            <person name="Berthelot C."/>
            <person name="Parey E."/>
            <person name="Roest Crollius H."/>
            <person name="Montfort J."/>
            <person name="Robinson-Rechavi M."/>
            <person name="Bouchez O."/>
            <person name="Lampietro C."/>
            <person name="Lopez Roques C."/>
            <person name="Donnadieu C."/>
            <person name="Postlethwait J."/>
            <person name="Bobe J."/>
            <person name="Verreycken H."/>
            <person name="Guiguen Y."/>
        </authorList>
    </citation>
    <scope>NUCLEOTIDE SEQUENCE [LARGE SCALE GENOMIC DNA]</scope>
    <source>
        <strain evidence="1">Up_M1</strain>
        <tissue evidence="1">Testis</tissue>
    </source>
</reference>
<protein>
    <submittedName>
        <fullName evidence="1">Uncharacterized protein</fullName>
    </submittedName>
</protein>
<name>A0ABD0YA75_UMBPY</name>
<evidence type="ECO:0000313" key="1">
    <source>
        <dbReference type="EMBL" id="KAL1022132.1"/>
    </source>
</evidence>